<evidence type="ECO:0000256" key="14">
    <source>
        <dbReference type="ARBA" id="ARBA00032317"/>
    </source>
</evidence>
<dbReference type="InterPro" id="IPR031641">
    <property type="entry name" value="PapA_C"/>
</dbReference>
<dbReference type="PRINTS" id="PR00420">
    <property type="entry name" value="RNGMNOXGNASE"/>
</dbReference>
<evidence type="ECO:0000259" key="18">
    <source>
        <dbReference type="Pfam" id="PF16911"/>
    </source>
</evidence>
<keyword evidence="8" id="KW-0285">Flavoprotein</keyword>
<dbReference type="PANTHER" id="PTHR46496:SF1">
    <property type="entry name" value="ZEAXANTHIN EPOXIDASE, CHLOROPLASTIC"/>
    <property type="match status" value="1"/>
</dbReference>
<reference evidence="19" key="3">
    <citation type="journal article" date="2021" name="bioRxiv">
        <title>Bilateral symmetry of linear streptomycete chromosomes.</title>
        <authorList>
            <person name="Algora-Gallardo L."/>
            <person name="Schniete J.K."/>
            <person name="Mark D.R."/>
            <person name="Hunter I.S."/>
            <person name="Herron P.R."/>
        </authorList>
    </citation>
    <scope>NUCLEOTIDE SEQUENCE</scope>
    <source>
        <strain evidence="19">ATCC 10970</strain>
    </source>
</reference>
<evidence type="ECO:0000256" key="16">
    <source>
        <dbReference type="SAM" id="MobiDB-lite"/>
    </source>
</evidence>
<reference evidence="19" key="2">
    <citation type="submission" date="2020-01" db="EMBL/GenBank/DDBJ databases">
        <authorList>
            <person name="Algora L."/>
            <person name="Schniete J.K."/>
            <person name="MacFadyen A."/>
            <person name="Hoskisson P.A."/>
            <person name="Hunter I.S."/>
            <person name="Herron P.R."/>
        </authorList>
    </citation>
    <scope>NUCLEOTIDE SEQUENCE</scope>
    <source>
        <strain evidence="19">ATCC 10970</strain>
    </source>
</reference>
<keyword evidence="12" id="KW-0012">Acyltransferase</keyword>
<evidence type="ECO:0000256" key="7">
    <source>
        <dbReference type="ARBA" id="ARBA00013449"/>
    </source>
</evidence>
<reference evidence="19" key="1">
    <citation type="submission" date="2012-12" db="EMBL/GenBank/DDBJ databases">
        <authorList>
            <person name="Pethick F.E."/>
            <person name="MacFadyen A.C."/>
            <person name="Tang Z."/>
            <person name="Sangal V."/>
            <person name="Tze-Tze L."/>
            <person name="Chu J."/>
            <person name="Guo M."/>
            <person name="Kirby R."/>
            <person name="Hoskisson P.A."/>
            <person name="Herron P.R."/>
            <person name="Hunter I.S."/>
        </authorList>
    </citation>
    <scope>NUCLEOTIDE SEQUENCE</scope>
    <source>
        <strain evidence="19">ATCC 10970</strain>
    </source>
</reference>
<keyword evidence="11" id="KW-0560">Oxidoreductase</keyword>
<dbReference type="InterPro" id="IPR036188">
    <property type="entry name" value="FAD/NAD-bd_sf"/>
</dbReference>
<comment type="cofactor">
    <cofactor evidence="4">
        <name>FAD</name>
        <dbReference type="ChEBI" id="CHEBI:57692"/>
    </cofactor>
</comment>
<dbReference type="InterPro" id="IPR002938">
    <property type="entry name" value="FAD-bd"/>
</dbReference>
<dbReference type="SUPFAM" id="SSF52777">
    <property type="entry name" value="CoA-dependent acyltransferases"/>
    <property type="match status" value="2"/>
</dbReference>
<evidence type="ECO:0000256" key="8">
    <source>
        <dbReference type="ARBA" id="ARBA00022630"/>
    </source>
</evidence>
<comment type="catalytic activity">
    <reaction evidence="1">
        <text>2 a mycocerosyl-[mycocerosic acid synthase] + a phthiocerol = a dimycocerosyl phthiocerol + 2 holo-[mycocerosic acid synthase].</text>
        <dbReference type="EC" id="2.3.1.282"/>
    </reaction>
</comment>
<keyword evidence="9" id="KW-0808">Transferase</keyword>
<gene>
    <name evidence="19" type="ORF">SRIM_000515</name>
</gene>
<feature type="region of interest" description="Disordered" evidence="16">
    <location>
        <begin position="1"/>
        <end position="21"/>
    </location>
</feature>
<feature type="compositionally biased region" description="Low complexity" evidence="16">
    <location>
        <begin position="603"/>
        <end position="612"/>
    </location>
</feature>
<evidence type="ECO:0000256" key="9">
    <source>
        <dbReference type="ARBA" id="ARBA00022679"/>
    </source>
</evidence>
<feature type="compositionally biased region" description="Low complexity" evidence="16">
    <location>
        <begin position="360"/>
        <end position="370"/>
    </location>
</feature>
<organism evidence="19 20">
    <name type="scientific">Streptomyces rimosus subsp. rimosus (strain ATCC 10970 / DSM 40260 / JCM 4667 / NRRL 2234)</name>
    <dbReference type="NCBI Taxonomy" id="1265868"/>
    <lineage>
        <taxon>Bacteria</taxon>
        <taxon>Bacillati</taxon>
        <taxon>Actinomycetota</taxon>
        <taxon>Actinomycetes</taxon>
        <taxon>Kitasatosporales</taxon>
        <taxon>Streptomycetaceae</taxon>
        <taxon>Streptomyces</taxon>
    </lineage>
</organism>
<dbReference type="EMBL" id="CP048261">
    <property type="protein sequence ID" value="QST78864.1"/>
    <property type="molecule type" value="Genomic_DNA"/>
</dbReference>
<sequence length="871" mass="94974">MPTVSDQPQSPESRANPANSRSRPVKALVIGAGIGGLACAVALRRVGIEVAVYERATQLRAAGSGLSVMSNAVNALATLDIDLDLEKRGQAIASFTVLDHRGRTIRDLPFKEICDKVGAPSVCLGRPALQEALLDAAGDCPLHLGAAATAFETDGTGVTVRFADGRTAHGDLLIGADGFHSAIRAQLVGPEASHDSGYVCWLGIVPFRHPAFPRGSVRHYWGSGQRFGLIDIGHGHAYWWGTKTMPTARSHAWDGTKDEITRAYEGWADEVRAVIEVTPPGDILAVPSRDRTFLERWGQGPVTLLGDAAHPMLTTLGQGAGMAIEDAVVLAHTLAEPGARDDLPLALRTYEDRRRDRTRSMAAASRSMSDLEQADTPELRQARDDYFRLTPRQDLARQNEESLTFPAIPNPEPRLRRDLSPLERWYWIADQTSPLNSVVRSRIHGTLKLSLLRRALDLLQSRHPLLRVAVTSDEDGTAPAFRPVGGRPIPLRHIQVPADDPESDTRWQREIDEHELAEGAAWRTGPLLRAVVISREDVERTEDVHDLLLTSAHCIADGMTGLALLRQWIELAAQLHAGEEPPRTSYRALPSAEDLLPPRHRGQAGAAALTALTERDEEETRRLQPRRVTPSHPVPFHRRRTRMVHRSLTAGQLDLLVSACKQHGATVHGALAAAMVTAVALEAGTREPAHFSIGSPLDFRAELEPAVSYDEAGTYAATLPSRVLYRPGEPLWPMARAISQDLADRRKREEHLSMINLLDRAGPKAPADAGAFMRYLDEQGPINLCLSNLGRYDFPDQAGPWRVSGTQIIASISVTGSIVATATTTHGQLAWNFSHVENIIPAPRAHHIADTSVRTLLSALPTGLGTPEPRD</sequence>
<proteinExistence type="inferred from homology"/>
<comment type="similarity">
    <text evidence="5">Belongs to the acyltransferase PapA5 family.</text>
</comment>
<name>A0A8A1UJI4_STRR1</name>
<feature type="region of interest" description="Disordered" evidence="16">
    <location>
        <begin position="354"/>
        <end position="376"/>
    </location>
</feature>
<dbReference type="EC" id="2.3.1.282" evidence="6"/>
<evidence type="ECO:0000256" key="6">
    <source>
        <dbReference type="ARBA" id="ARBA00012866"/>
    </source>
</evidence>
<evidence type="ECO:0000256" key="5">
    <source>
        <dbReference type="ARBA" id="ARBA00006558"/>
    </source>
</evidence>
<comment type="catalytic activity">
    <reaction evidence="2">
        <text>2 a mycocerosyl-[mycocerosic acid synthase] + a phenolphthiocerol = a dimycocerosyl phenolphthiocerol + 2 holo-[mycocerosic acid synthase].</text>
        <dbReference type="EC" id="2.3.1.282"/>
    </reaction>
</comment>
<evidence type="ECO:0000256" key="2">
    <source>
        <dbReference type="ARBA" id="ARBA00000625"/>
    </source>
</evidence>
<dbReference type="Pfam" id="PF16911">
    <property type="entry name" value="PapA_C"/>
    <property type="match status" value="1"/>
</dbReference>
<evidence type="ECO:0000256" key="1">
    <source>
        <dbReference type="ARBA" id="ARBA00000026"/>
    </source>
</evidence>
<feature type="domain" description="Phthiocerol/phthiodiolone dimycocerosyl transferase C-terminal" evidence="18">
    <location>
        <begin position="640"/>
        <end position="759"/>
    </location>
</feature>
<evidence type="ECO:0000313" key="19">
    <source>
        <dbReference type="EMBL" id="QST78864.1"/>
    </source>
</evidence>
<dbReference type="AlphaFoldDB" id="A0A8A1UJI4"/>
<dbReference type="Gene3D" id="3.30.559.30">
    <property type="entry name" value="Nonribosomal peptide synthetase, condensation domain"/>
    <property type="match status" value="1"/>
</dbReference>
<feature type="domain" description="FAD-binding" evidence="17">
    <location>
        <begin position="25"/>
        <end position="362"/>
    </location>
</feature>
<keyword evidence="10" id="KW-0274">FAD</keyword>
<dbReference type="PANTHER" id="PTHR46496">
    <property type="match status" value="1"/>
</dbReference>
<evidence type="ECO:0000256" key="12">
    <source>
        <dbReference type="ARBA" id="ARBA00023315"/>
    </source>
</evidence>
<dbReference type="Gene3D" id="3.50.50.60">
    <property type="entry name" value="FAD/NAD(P)-binding domain"/>
    <property type="match status" value="1"/>
</dbReference>
<accession>A0A8A1UJI4</accession>
<dbReference type="SUPFAM" id="SSF51905">
    <property type="entry name" value="FAD/NAD(P)-binding domain"/>
    <property type="match status" value="1"/>
</dbReference>
<evidence type="ECO:0000313" key="20">
    <source>
        <dbReference type="Proteomes" id="UP000011074"/>
    </source>
</evidence>
<comment type="catalytic activity">
    <reaction evidence="3">
        <text>2 a mycocerosyl-[mycocerosic acid synthase] + a phthiodiolone = a dimycocerosyl phthiodiolone + 2 holo-[mycocerosic acid synthase].</text>
        <dbReference type="EC" id="2.3.1.282"/>
    </reaction>
</comment>
<protein>
    <recommendedName>
        <fullName evidence="7">Phthiocerol/phthiodiolone dimycocerosyl transferase</fullName>
        <ecNumber evidence="6">2.3.1.282</ecNumber>
    </recommendedName>
    <alternativeName>
        <fullName evidence="15">Acyltransferase PapA5</fullName>
    </alternativeName>
    <alternativeName>
        <fullName evidence="13">Phthiocerol/phthiodiolone O-acyltransferase</fullName>
    </alternativeName>
    <alternativeName>
        <fullName evidence="14">Polyketide synthase-associated protein A5</fullName>
    </alternativeName>
</protein>
<evidence type="ECO:0000256" key="11">
    <source>
        <dbReference type="ARBA" id="ARBA00023002"/>
    </source>
</evidence>
<dbReference type="GO" id="GO:0016746">
    <property type="term" value="F:acyltransferase activity"/>
    <property type="evidence" value="ECO:0007669"/>
    <property type="project" value="UniProtKB-KW"/>
</dbReference>
<dbReference type="Pfam" id="PF01494">
    <property type="entry name" value="FAD_binding_3"/>
    <property type="match status" value="1"/>
</dbReference>
<evidence type="ECO:0000256" key="15">
    <source>
        <dbReference type="ARBA" id="ARBA00033407"/>
    </source>
</evidence>
<evidence type="ECO:0000256" key="3">
    <source>
        <dbReference type="ARBA" id="ARBA00001907"/>
    </source>
</evidence>
<dbReference type="GO" id="GO:0071949">
    <property type="term" value="F:FAD binding"/>
    <property type="evidence" value="ECO:0007669"/>
    <property type="project" value="InterPro"/>
</dbReference>
<evidence type="ECO:0000256" key="4">
    <source>
        <dbReference type="ARBA" id="ARBA00001974"/>
    </source>
</evidence>
<evidence type="ECO:0000259" key="17">
    <source>
        <dbReference type="Pfam" id="PF01494"/>
    </source>
</evidence>
<evidence type="ECO:0000256" key="13">
    <source>
        <dbReference type="ARBA" id="ARBA00030465"/>
    </source>
</evidence>
<dbReference type="InterPro" id="IPR023213">
    <property type="entry name" value="CAT-like_dom_sf"/>
</dbReference>
<dbReference type="GO" id="GO:0016491">
    <property type="term" value="F:oxidoreductase activity"/>
    <property type="evidence" value="ECO:0007669"/>
    <property type="project" value="UniProtKB-KW"/>
</dbReference>
<evidence type="ECO:0000256" key="10">
    <source>
        <dbReference type="ARBA" id="ARBA00022827"/>
    </source>
</evidence>
<dbReference type="Proteomes" id="UP000011074">
    <property type="component" value="Chromosome"/>
</dbReference>
<dbReference type="Gene3D" id="3.30.559.10">
    <property type="entry name" value="Chloramphenicol acetyltransferase-like domain"/>
    <property type="match status" value="1"/>
</dbReference>
<feature type="region of interest" description="Disordered" evidence="16">
    <location>
        <begin position="595"/>
        <end position="634"/>
    </location>
</feature>